<dbReference type="AlphaFoldDB" id="A0A8J6BCD4"/>
<organism evidence="4 5">
    <name type="scientific">Carpediemonas membranifera</name>
    <dbReference type="NCBI Taxonomy" id="201153"/>
    <lineage>
        <taxon>Eukaryota</taxon>
        <taxon>Metamonada</taxon>
        <taxon>Carpediemonas-like organisms</taxon>
        <taxon>Carpediemonas</taxon>
    </lineage>
</organism>
<evidence type="ECO:0000313" key="5">
    <source>
        <dbReference type="Proteomes" id="UP000717585"/>
    </source>
</evidence>
<comment type="caution">
    <text evidence="4">The sequence shown here is derived from an EMBL/GenBank/DDBJ whole genome shotgun (WGS) entry which is preliminary data.</text>
</comment>
<dbReference type="EMBL" id="JAHDYR010000003">
    <property type="protein sequence ID" value="KAG9397292.1"/>
    <property type="molecule type" value="Genomic_DNA"/>
</dbReference>
<keyword evidence="2" id="KW-0813">Transport</keyword>
<dbReference type="GO" id="GO:0006887">
    <property type="term" value="P:exocytosis"/>
    <property type="evidence" value="ECO:0007669"/>
    <property type="project" value="UniProtKB-KW"/>
</dbReference>
<gene>
    <name evidence="4" type="ORF">J8273_1207</name>
</gene>
<dbReference type="GO" id="GO:0000145">
    <property type="term" value="C:exocyst"/>
    <property type="evidence" value="ECO:0007669"/>
    <property type="project" value="InterPro"/>
</dbReference>
<dbReference type="GO" id="GO:0051601">
    <property type="term" value="P:exocyst localization"/>
    <property type="evidence" value="ECO:0007669"/>
    <property type="project" value="TreeGrafter"/>
</dbReference>
<evidence type="ECO:0000256" key="3">
    <source>
        <dbReference type="ARBA" id="ARBA00022483"/>
    </source>
</evidence>
<dbReference type="GO" id="GO:0000149">
    <property type="term" value="F:SNARE binding"/>
    <property type="evidence" value="ECO:0007669"/>
    <property type="project" value="TreeGrafter"/>
</dbReference>
<protein>
    <submittedName>
        <fullName evidence="4">Exocyst complex component Sec6</fullName>
    </submittedName>
</protein>
<dbReference type="Pfam" id="PF06046">
    <property type="entry name" value="Sec6"/>
    <property type="match status" value="1"/>
</dbReference>
<evidence type="ECO:0000256" key="2">
    <source>
        <dbReference type="ARBA" id="ARBA00022448"/>
    </source>
</evidence>
<evidence type="ECO:0000256" key="1">
    <source>
        <dbReference type="ARBA" id="ARBA00009447"/>
    </source>
</evidence>
<sequence>MLRRRLQTAEGQDLDALVQDYDKKRQFAELQLEVALKGQAVDAEKAAELLDETRQLFVQLNSAIAGIFSKATVTSGLFPDDDAVARMEGFATDRTRITQTMSDFDAILAIPIEVSSLQEVLEAKAWLEDPELMIRTYRRVARLYKRKAELMKQSKQYPEEKETLQLYDKQVDTLNKAFWEQLWQTWREEFIALAKTKPQMFDAIIQVVEEQDVDYGVPGKWRRKLSEEVIFSIQYTQRLVAKKHIPTGVNVLQYTLEHLDDLVDRVFDVQDYVVPRMPPSYDFGDMYLTIVHSIIKTILAQMEMPSPTELPAVFLWISEYEARIMLTGKVALLRKLFVNSNLSDSLSTHIHQYVDKIAERLKNAVYIAVNSIEDTPPIADADDRLLLADGLAVFKIVRDVVLGVYGTKNSELVGRFIKIVREQYSKLAMALKSTTRNAGGKKTPEAKLRILSAIANTALEGHASVLDLQEHTAATLGDAGDDVVKSLEQCGFYDTAIVAIETLADLLIDQSRGAIGHLYTVQWMAAARDGWPDPSPEVCEILGSMADLVEQIVAVLKPQAMRNIRRLALERLAVKMLQPFFKDTKLNVCEAFASQFRTDIDAVKAAFSEDPLKVSSRVIERVHTSMDNLITLLRNDDDTMLALSVMNLFQVVPDITRPMLKAVMVHHPKSGAFGLVDKHKNVTYPADPKEETSHPFCVAFYKERRKKIVEEMAAPELEIAPAVKTQPSTPKQQVEIELPDEVETMDFDDMF</sequence>
<accession>A0A8J6BCD4</accession>
<dbReference type="Gene3D" id="1.10.357.70">
    <property type="entry name" value="Exocyst complex component Sec6, C-terminal domain"/>
    <property type="match status" value="1"/>
</dbReference>
<dbReference type="InterPro" id="IPR042532">
    <property type="entry name" value="EXOC3/Sec6_C"/>
</dbReference>
<proteinExistence type="inferred from homology"/>
<dbReference type="Proteomes" id="UP000717585">
    <property type="component" value="Unassembled WGS sequence"/>
</dbReference>
<keyword evidence="5" id="KW-1185">Reference proteome</keyword>
<evidence type="ECO:0000313" key="4">
    <source>
        <dbReference type="EMBL" id="KAG9397292.1"/>
    </source>
</evidence>
<name>A0A8J6BCD4_9EUKA</name>
<dbReference type="PANTHER" id="PTHR21292">
    <property type="entry name" value="EXOCYST COMPLEX COMPONENT SEC6-RELATED"/>
    <property type="match status" value="1"/>
</dbReference>
<dbReference type="PANTHER" id="PTHR21292:SF1">
    <property type="entry name" value="EXOCYST COMPLEX COMPONENT 3"/>
    <property type="match status" value="1"/>
</dbReference>
<comment type="similarity">
    <text evidence="1">Belongs to the SEC6 family.</text>
</comment>
<reference evidence="4" key="1">
    <citation type="submission" date="2021-05" db="EMBL/GenBank/DDBJ databases">
        <title>A free-living protist that lacks canonical eukaryotic 1 DNA replication and segregation systems.</title>
        <authorList>
            <person name="Salas-Leiva D.E."/>
            <person name="Tromer E.C."/>
            <person name="Curtis B.A."/>
            <person name="Jerlstrom-Hultqvist J."/>
            <person name="Kolisko M."/>
            <person name="Yi Z."/>
            <person name="Salas-Leiva J.S."/>
            <person name="Gallot-Lavallee L."/>
            <person name="Kops G.J.P.L."/>
            <person name="Archibald J.M."/>
            <person name="Simpson A.G.B."/>
            <person name="Roger A.J."/>
        </authorList>
    </citation>
    <scope>NUCLEOTIDE SEQUENCE</scope>
    <source>
        <strain evidence="4">BICM</strain>
    </source>
</reference>
<dbReference type="InterPro" id="IPR010326">
    <property type="entry name" value="EXOC3/Sec6"/>
</dbReference>
<keyword evidence="3" id="KW-0268">Exocytosis</keyword>